<evidence type="ECO:0000256" key="1">
    <source>
        <dbReference type="SAM" id="MobiDB-lite"/>
    </source>
</evidence>
<organism evidence="2 3">
    <name type="scientific">Schizophyllum amplum</name>
    <dbReference type="NCBI Taxonomy" id="97359"/>
    <lineage>
        <taxon>Eukaryota</taxon>
        <taxon>Fungi</taxon>
        <taxon>Dikarya</taxon>
        <taxon>Basidiomycota</taxon>
        <taxon>Agaricomycotina</taxon>
        <taxon>Agaricomycetes</taxon>
        <taxon>Agaricomycetidae</taxon>
        <taxon>Agaricales</taxon>
        <taxon>Schizophyllaceae</taxon>
        <taxon>Schizophyllum</taxon>
    </lineage>
</organism>
<evidence type="ECO:0000313" key="2">
    <source>
        <dbReference type="EMBL" id="TRM61852.1"/>
    </source>
</evidence>
<accession>A0A550CAL2</accession>
<dbReference type="AlphaFoldDB" id="A0A550CAL2"/>
<dbReference type="EMBL" id="VDMD01000015">
    <property type="protein sequence ID" value="TRM61852.1"/>
    <property type="molecule type" value="Genomic_DNA"/>
</dbReference>
<dbReference type="Proteomes" id="UP000320762">
    <property type="component" value="Unassembled WGS sequence"/>
</dbReference>
<feature type="region of interest" description="Disordered" evidence="1">
    <location>
        <begin position="63"/>
        <end position="87"/>
    </location>
</feature>
<keyword evidence="3" id="KW-1185">Reference proteome</keyword>
<gene>
    <name evidence="2" type="ORF">BD626DRAFT_548983</name>
</gene>
<name>A0A550CAL2_9AGAR</name>
<sequence length="229" mass="25256">MLLAAPSPIALPCSDPFVDTTPRSSSSLCFPTQLSPPRTPQRVKHAPARLQSPIRLAEPGLRSAPLPYQTRSSMKKRNQRIPSRRQRPAEPIFKSNLTSFDELPWVAALQSECAAYSCHVADMADLSQLDVERSGAGPVRRRKTSLRTSPMAVHRQQLPTPAATPERDELPPAFPFVASPTCSTPHRAHTPVTPVKRSSYRATDRVIFRHLMPLLSAPEHDAGPGIIRL</sequence>
<proteinExistence type="predicted"/>
<comment type="caution">
    <text evidence="2">The sequence shown here is derived from an EMBL/GenBank/DDBJ whole genome shotgun (WGS) entry which is preliminary data.</text>
</comment>
<protein>
    <submittedName>
        <fullName evidence="2">Uncharacterized protein</fullName>
    </submittedName>
</protein>
<dbReference type="OrthoDB" id="3204463at2759"/>
<feature type="compositionally biased region" description="Basic residues" evidence="1">
    <location>
        <begin position="73"/>
        <end position="86"/>
    </location>
</feature>
<evidence type="ECO:0000313" key="3">
    <source>
        <dbReference type="Proteomes" id="UP000320762"/>
    </source>
</evidence>
<feature type="region of interest" description="Disordered" evidence="1">
    <location>
        <begin position="134"/>
        <end position="166"/>
    </location>
</feature>
<reference evidence="2 3" key="1">
    <citation type="journal article" date="2019" name="New Phytol.">
        <title>Comparative genomics reveals unique wood-decay strategies and fruiting body development in the Schizophyllaceae.</title>
        <authorList>
            <person name="Almasi E."/>
            <person name="Sahu N."/>
            <person name="Krizsan K."/>
            <person name="Balint B."/>
            <person name="Kovacs G.M."/>
            <person name="Kiss B."/>
            <person name="Cseklye J."/>
            <person name="Drula E."/>
            <person name="Henrissat B."/>
            <person name="Nagy I."/>
            <person name="Chovatia M."/>
            <person name="Adam C."/>
            <person name="LaButti K."/>
            <person name="Lipzen A."/>
            <person name="Riley R."/>
            <person name="Grigoriev I.V."/>
            <person name="Nagy L.G."/>
        </authorList>
    </citation>
    <scope>NUCLEOTIDE SEQUENCE [LARGE SCALE GENOMIC DNA]</scope>
    <source>
        <strain evidence="2 3">NL-1724</strain>
    </source>
</reference>